<feature type="region of interest" description="Disordered" evidence="1">
    <location>
        <begin position="274"/>
        <end position="304"/>
    </location>
</feature>
<dbReference type="AlphaFoldDB" id="A0A1C6RTE1"/>
<gene>
    <name evidence="2" type="ORF">GA0074692_0877</name>
</gene>
<evidence type="ECO:0000313" key="3">
    <source>
        <dbReference type="Proteomes" id="UP000198959"/>
    </source>
</evidence>
<dbReference type="OrthoDB" id="2562278at2"/>
<dbReference type="Pfam" id="PF13814">
    <property type="entry name" value="Replic_Relax"/>
    <property type="match status" value="1"/>
</dbReference>
<protein>
    <submittedName>
        <fullName evidence="2">Replication-relaxation</fullName>
    </submittedName>
</protein>
<feature type="region of interest" description="Disordered" evidence="1">
    <location>
        <begin position="96"/>
        <end position="115"/>
    </location>
</feature>
<dbReference type="RefSeq" id="WP_091639578.1">
    <property type="nucleotide sequence ID" value="NZ_FMHW01000002.1"/>
</dbReference>
<dbReference type="Proteomes" id="UP000198959">
    <property type="component" value="Unassembled WGS sequence"/>
</dbReference>
<keyword evidence="3" id="KW-1185">Reference proteome</keyword>
<dbReference type="STRING" id="145854.GA0074692_0877"/>
<name>A0A1C6RTE1_9ACTN</name>
<proteinExistence type="predicted"/>
<dbReference type="InterPro" id="IPR025855">
    <property type="entry name" value="Replic_Relax"/>
</dbReference>
<accession>A0A1C6RTE1</accession>
<dbReference type="EMBL" id="FMHW01000002">
    <property type="protein sequence ID" value="SCL20476.1"/>
    <property type="molecule type" value="Genomic_DNA"/>
</dbReference>
<evidence type="ECO:0000313" key="2">
    <source>
        <dbReference type="EMBL" id="SCL20476.1"/>
    </source>
</evidence>
<organism evidence="2 3">
    <name type="scientific">Micromonospora pallida</name>
    <dbReference type="NCBI Taxonomy" id="145854"/>
    <lineage>
        <taxon>Bacteria</taxon>
        <taxon>Bacillati</taxon>
        <taxon>Actinomycetota</taxon>
        <taxon>Actinomycetes</taxon>
        <taxon>Micromonosporales</taxon>
        <taxon>Micromonosporaceae</taxon>
        <taxon>Micromonospora</taxon>
    </lineage>
</organism>
<reference evidence="3" key="1">
    <citation type="submission" date="2016-06" db="EMBL/GenBank/DDBJ databases">
        <authorList>
            <person name="Varghese N."/>
            <person name="Submissions Spin"/>
        </authorList>
    </citation>
    <scope>NUCLEOTIDE SEQUENCE [LARGE SCALE GENOMIC DNA]</scope>
    <source>
        <strain evidence="3">DSM 43817</strain>
    </source>
</reference>
<evidence type="ECO:0000256" key="1">
    <source>
        <dbReference type="SAM" id="MobiDB-lite"/>
    </source>
</evidence>
<sequence>MSSRLPPRSPSSDPYLHTRRLTPRDRLLLSWLAEHYLLSTRQVTKALFPSDRSARLRLTLLHRIAAVDRFVDTSAAGSTQYLYALGPLGLRLHRDAYHDPDSPAAKPPRSSRDRADRIVGSRKLRHLLGVNDFFTDLLAHARTHPLARLERWWSEQHATDAYGGAGVQPDGHGVWTVGDTTVGFFLEHDNGTEPLGRVLAKLRAYERVTEFGPRYPVLFWVPSQGRERNLLDALAGTSARMPMATAVHGTDPAGPVWTLTSDADRLRRLHELPSDHGPYAATNPNRFVRRDTEPPTEQVAHTPL</sequence>